<keyword evidence="3" id="KW-1133">Transmembrane helix</keyword>
<proteinExistence type="predicted"/>
<keyword evidence="3" id="KW-0472">Membrane</keyword>
<accession>Q01YI0</accession>
<dbReference type="AlphaFoldDB" id="Q01YI0"/>
<dbReference type="CDD" id="cd07341">
    <property type="entry name" value="M56_BlaR1_MecR1_like"/>
    <property type="match status" value="1"/>
</dbReference>
<dbReference type="EMBL" id="CP000473">
    <property type="protein sequence ID" value="ABJ85285.1"/>
    <property type="molecule type" value="Genomic_DNA"/>
</dbReference>
<protein>
    <submittedName>
        <fullName evidence="5">Peptidase M56, BlaR1</fullName>
    </submittedName>
</protein>
<dbReference type="OrthoDB" id="117081at2"/>
<sequence precursor="true">MAELLIAVSWRSLVLAALAGLALSRQRSAAARHAVWTLVTAGMPAMAVAIAMLPVIPVRVIRPAVRPVNFAIAAPVPFTAAPTRTFPWETTIEALYAIGIAVFAGRLAYGYRLTSRLARASRRVERFEDAVYESERVTVPLTTGWLRPRIFLPAEWERWAPDKLHAVLIHERNHVRRGDWAIAALAAINRCVFWFHPLAWWLEARLKVLAEEACDDASLPYVASRELYAQVLVEIAAALRGGGRVAGDVVAMAKGAEVGMRVERILDESRTIAPAMTRGRWAMLVCCAAPMIYLAAVMRPARVQAQDPPAAAQPAVSAPAAGEDPATLKGRDNVAQQNSMQMMLEQNTEELRRLQQERIALETQLQGLKADSGALMGADERVRELEAQLAAARETFTARHPSVRRLEEQLAVERVRGAADRRKALELERSADLLEMETQNLNLQMDERVKQAAQINRQIEAGKVQLRVTFGADGKPEKIEVLRGQGAEQAVEWAKTLRSGQTGPRVITLEVPVNK</sequence>
<dbReference type="InterPro" id="IPR008756">
    <property type="entry name" value="Peptidase_M56"/>
</dbReference>
<feature type="coiled-coil region" evidence="1">
    <location>
        <begin position="337"/>
        <end position="395"/>
    </location>
</feature>
<evidence type="ECO:0000259" key="4">
    <source>
        <dbReference type="Pfam" id="PF05569"/>
    </source>
</evidence>
<name>Q01YI0_SOLUE</name>
<evidence type="ECO:0000256" key="3">
    <source>
        <dbReference type="SAM" id="Phobius"/>
    </source>
</evidence>
<dbReference type="InParanoid" id="Q01YI0"/>
<dbReference type="Pfam" id="PF05569">
    <property type="entry name" value="Peptidase_M56"/>
    <property type="match status" value="1"/>
</dbReference>
<feature type="domain" description="Peptidase M56" evidence="4">
    <location>
        <begin position="22"/>
        <end position="262"/>
    </location>
</feature>
<keyword evidence="3" id="KW-0812">Transmembrane</keyword>
<dbReference type="HOGENOM" id="CLU_528819_0_0_0"/>
<dbReference type="KEGG" id="sus:Acid_4323"/>
<keyword evidence="1" id="KW-0175">Coiled coil</keyword>
<dbReference type="InterPro" id="IPR052173">
    <property type="entry name" value="Beta-lactam_resp_regulator"/>
</dbReference>
<evidence type="ECO:0000313" key="5">
    <source>
        <dbReference type="EMBL" id="ABJ85285.1"/>
    </source>
</evidence>
<organism evidence="5">
    <name type="scientific">Solibacter usitatus (strain Ellin6076)</name>
    <dbReference type="NCBI Taxonomy" id="234267"/>
    <lineage>
        <taxon>Bacteria</taxon>
        <taxon>Pseudomonadati</taxon>
        <taxon>Acidobacteriota</taxon>
        <taxon>Terriglobia</taxon>
        <taxon>Bryobacterales</taxon>
        <taxon>Solibacteraceae</taxon>
        <taxon>Candidatus Solibacter</taxon>
    </lineage>
</organism>
<dbReference type="PANTHER" id="PTHR34978">
    <property type="entry name" value="POSSIBLE SENSOR-TRANSDUCER PROTEIN BLAR"/>
    <property type="match status" value="1"/>
</dbReference>
<dbReference type="STRING" id="234267.Acid_4323"/>
<gene>
    <name evidence="5" type="ordered locus">Acid_4323</name>
</gene>
<evidence type="ECO:0000256" key="1">
    <source>
        <dbReference type="SAM" id="Coils"/>
    </source>
</evidence>
<dbReference type="PANTHER" id="PTHR34978:SF3">
    <property type="entry name" value="SLR0241 PROTEIN"/>
    <property type="match status" value="1"/>
</dbReference>
<feature type="region of interest" description="Disordered" evidence="2">
    <location>
        <begin position="309"/>
        <end position="328"/>
    </location>
</feature>
<dbReference type="eggNOG" id="COG4219">
    <property type="taxonomic scope" value="Bacteria"/>
</dbReference>
<evidence type="ECO:0000256" key="2">
    <source>
        <dbReference type="SAM" id="MobiDB-lite"/>
    </source>
</evidence>
<feature type="compositionally biased region" description="Low complexity" evidence="2">
    <location>
        <begin position="309"/>
        <end position="321"/>
    </location>
</feature>
<reference evidence="5" key="1">
    <citation type="submission" date="2006-10" db="EMBL/GenBank/DDBJ databases">
        <title>Complete sequence of Solibacter usitatus Ellin6076.</title>
        <authorList>
            <consortium name="US DOE Joint Genome Institute"/>
            <person name="Copeland A."/>
            <person name="Lucas S."/>
            <person name="Lapidus A."/>
            <person name="Barry K."/>
            <person name="Detter J.C."/>
            <person name="Glavina del Rio T."/>
            <person name="Hammon N."/>
            <person name="Israni S."/>
            <person name="Dalin E."/>
            <person name="Tice H."/>
            <person name="Pitluck S."/>
            <person name="Thompson L.S."/>
            <person name="Brettin T."/>
            <person name="Bruce D."/>
            <person name="Han C."/>
            <person name="Tapia R."/>
            <person name="Gilna P."/>
            <person name="Schmutz J."/>
            <person name="Larimer F."/>
            <person name="Land M."/>
            <person name="Hauser L."/>
            <person name="Kyrpides N."/>
            <person name="Mikhailova N."/>
            <person name="Janssen P.H."/>
            <person name="Kuske C.R."/>
            <person name="Richardson P."/>
        </authorList>
    </citation>
    <scope>NUCLEOTIDE SEQUENCE</scope>
    <source>
        <strain evidence="5">Ellin6076</strain>
    </source>
</reference>
<feature type="transmembrane region" description="Helical" evidence="3">
    <location>
        <begin position="34"/>
        <end position="56"/>
    </location>
</feature>